<dbReference type="AlphaFoldDB" id="A0A8S2YEQ6"/>
<gene>
    <name evidence="1" type="ORF">OVA965_LOCUS45835</name>
    <name evidence="2" type="ORF">TMI583_LOCUS49722</name>
</gene>
<reference evidence="2" key="1">
    <citation type="submission" date="2021-02" db="EMBL/GenBank/DDBJ databases">
        <authorList>
            <person name="Nowell W R."/>
        </authorList>
    </citation>
    <scope>NUCLEOTIDE SEQUENCE</scope>
</reference>
<dbReference type="EMBL" id="CAJNOK010076099">
    <property type="protein sequence ID" value="CAF1674083.1"/>
    <property type="molecule type" value="Genomic_DNA"/>
</dbReference>
<evidence type="ECO:0000313" key="1">
    <source>
        <dbReference type="EMBL" id="CAF1674083.1"/>
    </source>
</evidence>
<accession>A0A8S2YEQ6</accession>
<sequence length="44" mass="5409">MTNMLDEIMLPEELKKYNTLCLKAEESDQLIEENPFFYYYWLAQ</sequence>
<dbReference type="EMBL" id="CAJOBA010111085">
    <property type="protein sequence ID" value="CAF4553601.1"/>
    <property type="molecule type" value="Genomic_DNA"/>
</dbReference>
<feature type="non-terminal residue" evidence="2">
    <location>
        <position position="44"/>
    </location>
</feature>
<comment type="caution">
    <text evidence="2">The sequence shown here is derived from an EMBL/GenBank/DDBJ whole genome shotgun (WGS) entry which is preliminary data.</text>
</comment>
<dbReference type="Proteomes" id="UP000682733">
    <property type="component" value="Unassembled WGS sequence"/>
</dbReference>
<proteinExistence type="predicted"/>
<protein>
    <submittedName>
        <fullName evidence="2">Uncharacterized protein</fullName>
    </submittedName>
</protein>
<organism evidence="2 3">
    <name type="scientific">Didymodactylos carnosus</name>
    <dbReference type="NCBI Taxonomy" id="1234261"/>
    <lineage>
        <taxon>Eukaryota</taxon>
        <taxon>Metazoa</taxon>
        <taxon>Spiralia</taxon>
        <taxon>Gnathifera</taxon>
        <taxon>Rotifera</taxon>
        <taxon>Eurotatoria</taxon>
        <taxon>Bdelloidea</taxon>
        <taxon>Philodinida</taxon>
        <taxon>Philodinidae</taxon>
        <taxon>Didymodactylos</taxon>
    </lineage>
</organism>
<name>A0A8S2YEQ6_9BILA</name>
<evidence type="ECO:0000313" key="3">
    <source>
        <dbReference type="Proteomes" id="UP000682733"/>
    </source>
</evidence>
<evidence type="ECO:0000313" key="2">
    <source>
        <dbReference type="EMBL" id="CAF4553601.1"/>
    </source>
</evidence>
<dbReference type="Proteomes" id="UP000677228">
    <property type="component" value="Unassembled WGS sequence"/>
</dbReference>